<comment type="subcellular location">
    <subcellularLocation>
        <location evidence="1">Nucleus envelope</location>
    </subcellularLocation>
</comment>
<evidence type="ECO:0000313" key="6">
    <source>
        <dbReference type="Proteomes" id="UP000094565"/>
    </source>
</evidence>
<protein>
    <recommendedName>
        <fullName evidence="1">Nuclear mRNA export factor</fullName>
    </recommendedName>
</protein>
<sequence>MSAFGVVPSVLNAGNQIKQKNGTLFKKPSGGHNKQQRDPNFRDKKRLARNTNAPPTPTDNASIKKSSTESNDKVSPDVLQLSHIEIQYVGPLLSNPETLGYVKQNNNTKIKTPKYLVDTDSNLVFGPDTTNKWDIENQHKMIEMESSHQGDWQGIYEQFQEMNKVERQKMEDLGLVAKEGQSMDLTNAILFKGSCVDMCPVYDRVKREVQRDVDPLERDPATGKISRERALKKFVRPSGQAPPLPSDVRPPHILVKSLNYIVDNLLDKLPQSHSLIWDRTRSIRQDFTLQSYSGVEAIECNERICRIHLLCAHIMPGSDQSDFSKQQETEQFTKSLKTLTDIYDVVRSKGGYCANEAEFRAYNLLVHFRDPNLIHEIQNLPTRILKDERVQLALMFRSLLLNNNFKEYQRNIPGCLGFFQQFFNMCFDPATPFLIGCVLELSFEEIRFYALKSISRSYHKKSAPLTTQKLAYMLGFDSEDKLLTFTNYFKTPTCTNSRNETCIDISKLKYESFTDLAAPKQIYTSRLDNKLKGFTYKDVVDQGLKNTSLHIANSKETMTQTQHLAVEQLPKISFPQQALSSAPLEAQTMSDYARSSSESVPPQNLIPPIQEKIVTPQIQPQITPVAPTEEIQTRPKIEEPKLKDLPNFENACKEVTSILIKKTISTLIAPIVNNQLQEYKRRQTVLKDQERQNQRRQLLISSLQKELYSAFIREQVYIQVVDTQAKECFNKNLKRRIFQKFIGGLVALKNKQMNKRRKLDEIQVFKNKVVSSSQLRYSVSRSQTEDNSTSNTSDEESPVVQKNITPSPSVDPLWSPIDIKSILDFNLKLFEDNKDKYWNFVFAITDWTILPSKWLRYKFQLRNSSLINTVESLNYKAKLRALPSDKLLTREYMEHCRFLVFQVGKVDESSNLKESLYRDSQFINRLMKYAKKYSQYQIGVLVLYYHEDESFDKQKIIDLLLLEQYTNKLVNSLEIVDMNKLTNDELIMALTTLVQNYKDKGINKSVPTSSIKGHTTSIMEQDMTVYSDSRSNSRDAKLNYILKQAYPRRGFHLKQ</sequence>
<dbReference type="Pfam" id="PF03399">
    <property type="entry name" value="SAC3_GANP"/>
    <property type="match status" value="1"/>
</dbReference>
<dbReference type="InterPro" id="IPR005062">
    <property type="entry name" value="SAC3/GANP/THP3_conserved"/>
</dbReference>
<evidence type="ECO:0000256" key="1">
    <source>
        <dbReference type="PIRNR" id="PIRNR037320"/>
    </source>
</evidence>
<dbReference type="PIRSF" id="PIRSF037320">
    <property type="entry name" value="mRNA_export_factor_Sac3"/>
    <property type="match status" value="1"/>
</dbReference>
<dbReference type="EMBL" id="CP014584">
    <property type="protein sequence ID" value="ANZ73950.1"/>
    <property type="molecule type" value="Genomic_DNA"/>
</dbReference>
<evidence type="ECO:0000256" key="2">
    <source>
        <dbReference type="SAM" id="MobiDB-lite"/>
    </source>
</evidence>
<evidence type="ECO:0000259" key="4">
    <source>
        <dbReference type="Pfam" id="PF12209"/>
    </source>
</evidence>
<name>A0A1B2J7J8_PICPA</name>
<organism evidence="5 6">
    <name type="scientific">Komagataella pastoris</name>
    <name type="common">Yeast</name>
    <name type="synonym">Pichia pastoris</name>
    <dbReference type="NCBI Taxonomy" id="4922"/>
    <lineage>
        <taxon>Eukaryota</taxon>
        <taxon>Fungi</taxon>
        <taxon>Dikarya</taxon>
        <taxon>Ascomycota</taxon>
        <taxon>Saccharomycotina</taxon>
        <taxon>Pichiomycetes</taxon>
        <taxon>Pichiales</taxon>
        <taxon>Pichiaceae</taxon>
        <taxon>Komagataella</taxon>
    </lineage>
</organism>
<dbReference type="PANTHER" id="PTHR12436">
    <property type="entry name" value="80 KDA MCM3-ASSOCIATED PROTEIN"/>
    <property type="match status" value="1"/>
</dbReference>
<dbReference type="GO" id="GO:0005737">
    <property type="term" value="C:cytoplasm"/>
    <property type="evidence" value="ECO:0007669"/>
    <property type="project" value="TreeGrafter"/>
</dbReference>
<reference evidence="5 6" key="1">
    <citation type="submission" date="2016-02" db="EMBL/GenBank/DDBJ databases">
        <title>Comparative genomic and transcriptomic foundation for Pichia pastoris.</title>
        <authorList>
            <person name="Love K.R."/>
            <person name="Shah K.A."/>
            <person name="Whittaker C.A."/>
            <person name="Wu J."/>
            <person name="Bartlett M.C."/>
            <person name="Ma D."/>
            <person name="Leeson R.L."/>
            <person name="Priest M."/>
            <person name="Young S.K."/>
            <person name="Love J.C."/>
        </authorList>
    </citation>
    <scope>NUCLEOTIDE SEQUENCE [LARGE SCALE GENOMIC DNA]</scope>
    <source>
        <strain evidence="5 6">ATCC 28485</strain>
    </source>
</reference>
<feature type="domain" description="SAC3/GANP/THP3 conserved" evidence="3">
    <location>
        <begin position="198"/>
        <end position="491"/>
    </location>
</feature>
<dbReference type="OrthoDB" id="264795at2759"/>
<evidence type="ECO:0000259" key="3">
    <source>
        <dbReference type="Pfam" id="PF03399"/>
    </source>
</evidence>
<keyword evidence="1" id="KW-0539">Nucleus</keyword>
<dbReference type="InterPro" id="IPR017173">
    <property type="entry name" value="Sac3"/>
</dbReference>
<dbReference type="GO" id="GO:0070390">
    <property type="term" value="C:transcription export complex 2"/>
    <property type="evidence" value="ECO:0007669"/>
    <property type="project" value="UniProtKB-UniRule"/>
</dbReference>
<dbReference type="Gene3D" id="1.25.40.990">
    <property type="match status" value="1"/>
</dbReference>
<feature type="compositionally biased region" description="Basic and acidic residues" evidence="2">
    <location>
        <begin position="66"/>
        <end position="75"/>
    </location>
</feature>
<feature type="compositionally biased region" description="Polar residues" evidence="2">
    <location>
        <begin position="49"/>
        <end position="65"/>
    </location>
</feature>
<gene>
    <name evidence="5" type="primary">SAC3</name>
    <name evidence="5" type="ORF">ATY40_BA7501631</name>
</gene>
<dbReference type="Proteomes" id="UP000094565">
    <property type="component" value="Chromosome 1"/>
</dbReference>
<dbReference type="AlphaFoldDB" id="A0A1B2J7J8"/>
<keyword evidence="6" id="KW-1185">Reference proteome</keyword>
<dbReference type="InterPro" id="IPR045107">
    <property type="entry name" value="SAC3/GANP/THP3"/>
</dbReference>
<evidence type="ECO:0000313" key="5">
    <source>
        <dbReference type="EMBL" id="ANZ73950.1"/>
    </source>
</evidence>
<feature type="region of interest" description="Disordered" evidence="2">
    <location>
        <begin position="18"/>
        <end position="75"/>
    </location>
</feature>
<dbReference type="PANTHER" id="PTHR12436:SF3">
    <property type="entry name" value="GERMINAL-CENTER ASSOCIATED NUCLEAR PROTEIN"/>
    <property type="match status" value="1"/>
</dbReference>
<dbReference type="GO" id="GO:0042274">
    <property type="term" value="P:ribosomal small subunit biogenesis"/>
    <property type="evidence" value="ECO:0007669"/>
    <property type="project" value="UniProtKB-UniRule"/>
</dbReference>
<comment type="similarity">
    <text evidence="1">Belongs to the SAC3 family.</text>
</comment>
<feature type="domain" description="SAC3 helical" evidence="4">
    <location>
        <begin position="661"/>
        <end position="739"/>
    </location>
</feature>
<dbReference type="Pfam" id="PF12209">
    <property type="entry name" value="SAC3"/>
    <property type="match status" value="1"/>
</dbReference>
<dbReference type="InterPro" id="IPR024293">
    <property type="entry name" value="SAC3_helical"/>
</dbReference>
<dbReference type="GO" id="GO:0006406">
    <property type="term" value="P:mRNA export from nucleus"/>
    <property type="evidence" value="ECO:0007669"/>
    <property type="project" value="UniProtKB-UniRule"/>
</dbReference>
<accession>A0A1B2J7J8</accession>
<proteinExistence type="inferred from homology"/>
<feature type="region of interest" description="Disordered" evidence="2">
    <location>
        <begin position="776"/>
        <end position="804"/>
    </location>
</feature>
<dbReference type="Gene3D" id="1.20.5.1760">
    <property type="match status" value="1"/>
</dbReference>
<dbReference type="GO" id="GO:0005635">
    <property type="term" value="C:nuclear envelope"/>
    <property type="evidence" value="ECO:0007669"/>
    <property type="project" value="UniProtKB-SubCell"/>
</dbReference>